<reference evidence="3" key="1">
    <citation type="submission" date="2024-07" db="EMBL/GenBank/DDBJ databases">
        <title>Two chromosome-level genome assemblies of Korean endemic species Abeliophyllum distichum and Forsythia ovata (Oleaceae).</title>
        <authorList>
            <person name="Jang H."/>
        </authorList>
    </citation>
    <scope>NUCLEOTIDE SEQUENCE [LARGE SCALE GENOMIC DNA]</scope>
</reference>
<evidence type="ECO:0000313" key="2">
    <source>
        <dbReference type="EMBL" id="KAL2549608.1"/>
    </source>
</evidence>
<protein>
    <submittedName>
        <fullName evidence="2">Uncharacterized protein</fullName>
    </submittedName>
</protein>
<dbReference type="EMBL" id="JBFOLJ010000003">
    <property type="protein sequence ID" value="KAL2549608.1"/>
    <property type="molecule type" value="Genomic_DNA"/>
</dbReference>
<feature type="region of interest" description="Disordered" evidence="1">
    <location>
        <begin position="1"/>
        <end position="51"/>
    </location>
</feature>
<name>A0ABD1WLK2_9LAMI</name>
<accession>A0ABD1WLK2</accession>
<dbReference type="AlphaFoldDB" id="A0ABD1WLK2"/>
<gene>
    <name evidence="2" type="ORF">Fot_11138</name>
</gene>
<keyword evidence="3" id="KW-1185">Reference proteome</keyword>
<sequence>MNSSAIKQARSFKKVRSSKVGLEVRDQTAKRGFPQGSPTPLGPTESHEGGLTYNRSYLTSIKREFLHQRVPTPSGPTESHEGGPTYNRSYPTSIEKKFHYQRGPTPSSPTQLPRVRCYITSTKRDTIVQEVLPQYLRSYLTSKKKDTIVQEVIPQYIRCYLDISGPTQPLRGRSYLTSTKKDTIVQEVLPQYIRFYLNISGPNQPPRWRSYLTFTKRDTIIQEINKAYRKLAIKNLRIHSYASESKINKVYRKLAILRKKTPKLLVAIHRPLAHMAQPLVPIKFLFDPRTNLTLITVGA</sequence>
<evidence type="ECO:0000256" key="1">
    <source>
        <dbReference type="SAM" id="MobiDB-lite"/>
    </source>
</evidence>
<proteinExistence type="predicted"/>
<comment type="caution">
    <text evidence="2">The sequence shown here is derived from an EMBL/GenBank/DDBJ whole genome shotgun (WGS) entry which is preliminary data.</text>
</comment>
<organism evidence="2 3">
    <name type="scientific">Forsythia ovata</name>
    <dbReference type="NCBI Taxonomy" id="205694"/>
    <lineage>
        <taxon>Eukaryota</taxon>
        <taxon>Viridiplantae</taxon>
        <taxon>Streptophyta</taxon>
        <taxon>Embryophyta</taxon>
        <taxon>Tracheophyta</taxon>
        <taxon>Spermatophyta</taxon>
        <taxon>Magnoliopsida</taxon>
        <taxon>eudicotyledons</taxon>
        <taxon>Gunneridae</taxon>
        <taxon>Pentapetalae</taxon>
        <taxon>asterids</taxon>
        <taxon>lamiids</taxon>
        <taxon>Lamiales</taxon>
        <taxon>Oleaceae</taxon>
        <taxon>Forsythieae</taxon>
        <taxon>Forsythia</taxon>
    </lineage>
</organism>
<evidence type="ECO:0000313" key="3">
    <source>
        <dbReference type="Proteomes" id="UP001604277"/>
    </source>
</evidence>
<dbReference type="Proteomes" id="UP001604277">
    <property type="component" value="Unassembled WGS sequence"/>
</dbReference>